<dbReference type="GO" id="GO:0046872">
    <property type="term" value="F:metal ion binding"/>
    <property type="evidence" value="ECO:0007669"/>
    <property type="project" value="UniProtKB-KW"/>
</dbReference>
<feature type="domain" description="JmjC" evidence="6">
    <location>
        <begin position="95"/>
        <end position="223"/>
    </location>
</feature>
<comment type="cofactor">
    <cofactor evidence="1">
        <name>Fe(2+)</name>
        <dbReference type="ChEBI" id="CHEBI:29033"/>
    </cofactor>
</comment>
<keyword evidence="2" id="KW-0479">Metal-binding</keyword>
<proteinExistence type="predicted"/>
<keyword evidence="3" id="KW-0223">Dioxygenase</keyword>
<name>A0AB38YB85_9GAMM</name>
<evidence type="ECO:0000256" key="4">
    <source>
        <dbReference type="ARBA" id="ARBA00023002"/>
    </source>
</evidence>
<dbReference type="InterPro" id="IPR003347">
    <property type="entry name" value="JmjC_dom"/>
</dbReference>
<evidence type="ECO:0000313" key="7">
    <source>
        <dbReference type="EMBL" id="WLD56631.1"/>
    </source>
</evidence>
<dbReference type="Gene3D" id="3.40.366.30">
    <property type="entry name" value="50S ribosomal protein L16 arginine hydroxylase, Chain A, Domain 2"/>
    <property type="match status" value="1"/>
</dbReference>
<dbReference type="EMBL" id="CP101717">
    <property type="protein sequence ID" value="WLD56631.1"/>
    <property type="molecule type" value="Genomic_DNA"/>
</dbReference>
<evidence type="ECO:0000256" key="2">
    <source>
        <dbReference type="ARBA" id="ARBA00022723"/>
    </source>
</evidence>
<evidence type="ECO:0000259" key="6">
    <source>
        <dbReference type="PROSITE" id="PS51184"/>
    </source>
</evidence>
<dbReference type="SUPFAM" id="SSF51197">
    <property type="entry name" value="Clavaminate synthase-like"/>
    <property type="match status" value="1"/>
</dbReference>
<dbReference type="Gene3D" id="2.60.120.650">
    <property type="entry name" value="Cupin"/>
    <property type="match status" value="1"/>
</dbReference>
<dbReference type="InterPro" id="IPR046799">
    <property type="entry name" value="ROXA-like_wH"/>
</dbReference>
<keyword evidence="5" id="KW-0408">Iron</keyword>
<dbReference type="AlphaFoldDB" id="A0AB38YB85"/>
<dbReference type="RefSeq" id="WP_304993913.1">
    <property type="nucleotide sequence ID" value="NZ_CP101717.1"/>
</dbReference>
<evidence type="ECO:0000256" key="3">
    <source>
        <dbReference type="ARBA" id="ARBA00022964"/>
    </source>
</evidence>
<dbReference type="GO" id="GO:0016706">
    <property type="term" value="F:2-oxoglutarate-dependent dioxygenase activity"/>
    <property type="evidence" value="ECO:0007669"/>
    <property type="project" value="TreeGrafter"/>
</dbReference>
<dbReference type="SMART" id="SM00558">
    <property type="entry name" value="JmjC"/>
    <property type="match status" value="1"/>
</dbReference>
<dbReference type="Pfam" id="PF08007">
    <property type="entry name" value="JmjC_2"/>
    <property type="match status" value="1"/>
</dbReference>
<protein>
    <submittedName>
        <fullName evidence="7">Cupin domain-containing protein</fullName>
    </submittedName>
</protein>
<evidence type="ECO:0000256" key="5">
    <source>
        <dbReference type="ARBA" id="ARBA00023004"/>
    </source>
</evidence>
<dbReference type="PANTHER" id="PTHR13096">
    <property type="entry name" value="MINA53 MYC INDUCED NUCLEAR ANTIGEN"/>
    <property type="match status" value="1"/>
</dbReference>
<gene>
    <name evidence="7" type="ORF">NFC81_07755</name>
</gene>
<evidence type="ECO:0000256" key="1">
    <source>
        <dbReference type="ARBA" id="ARBA00001954"/>
    </source>
</evidence>
<dbReference type="Pfam" id="PF20514">
    <property type="entry name" value="WHD_ROXA"/>
    <property type="match status" value="1"/>
</dbReference>
<reference evidence="7" key="1">
    <citation type="submission" date="2022-07" db="EMBL/GenBank/DDBJ databases">
        <title>Complete genome sequence of Salinispirillum sp. LH10-3-1 capable of multiple carbohydrate inversion isolated from a soda lake.</title>
        <authorList>
            <person name="Liu J."/>
            <person name="Zhai Y."/>
            <person name="Zhang H."/>
            <person name="Yang H."/>
            <person name="Qu J."/>
            <person name="Li J."/>
        </authorList>
    </citation>
    <scope>NUCLEOTIDE SEQUENCE</scope>
    <source>
        <strain evidence="7">LH 10-3-1</strain>
    </source>
</reference>
<sequence length="386" mass="43659">MMLFNQMPMEEFLRDYWQKKPCLFRQALPDFHSPLSPDELAGLALEDEIESRLVIEHGDTPWQLRRGPFSEDDFARLPESNWTLLVQAVDQWVPEVKVLLEEFSSLPSWRLDDIMISFAPQGGSVGPHFDQYDVFLVQVEGDRHWDIGQMCDHTTALHPDSDLKIITELARTDGWDLNPGDVLYLPPGLAHHGVALNNCLTYSVGFRAPDAVEALQGLAQRLDLEPDVDSLRYSDTDLGIDEPSHTITPEALTRLRALLKRATGRDEALADWLGAYMTQNKYDLFDWADVPDDAVELSDSALVVKALPTRMAVYNERFYVNGRVFPLQPEDRELVKALIEDDHWSWGTLTGLTHSDSARDTLDMLILSGSLELPEEEAFAAPTTQQ</sequence>
<keyword evidence="4" id="KW-0560">Oxidoreductase</keyword>
<dbReference type="InterPro" id="IPR039994">
    <property type="entry name" value="NO66-like"/>
</dbReference>
<dbReference type="PANTHER" id="PTHR13096:SF8">
    <property type="entry name" value="RIBOSOMAL OXYGENASE 1"/>
    <property type="match status" value="1"/>
</dbReference>
<dbReference type="PROSITE" id="PS51184">
    <property type="entry name" value="JMJC"/>
    <property type="match status" value="1"/>
</dbReference>
<accession>A0AB38YB85</accession>
<organism evidence="7">
    <name type="scientific">Salinispirillum sp. LH 10-3-1</name>
    <dbReference type="NCBI Taxonomy" id="2952525"/>
    <lineage>
        <taxon>Bacteria</taxon>
        <taxon>Pseudomonadati</taxon>
        <taxon>Pseudomonadota</taxon>
        <taxon>Gammaproteobacteria</taxon>
        <taxon>Oceanospirillales</taxon>
        <taxon>Saccharospirillaceae</taxon>
        <taxon>Salinispirillum</taxon>
    </lineage>
</organism>